<protein>
    <submittedName>
        <fullName evidence="2">Uncharacterized protein</fullName>
    </submittedName>
</protein>
<name>Q605K0_METCA</name>
<evidence type="ECO:0000256" key="1">
    <source>
        <dbReference type="SAM" id="MobiDB-lite"/>
    </source>
</evidence>
<reference evidence="2 3" key="1">
    <citation type="journal article" date="2004" name="PLoS Biol.">
        <title>Genomic insights into methanotrophy: the complete genome sequence of Methylococcus capsulatus (Bath).</title>
        <authorList>
            <person name="Ward N.L."/>
            <person name="Larsen O."/>
            <person name="Sakwa J."/>
            <person name="Bruseth L."/>
            <person name="Khouri H.M."/>
            <person name="Durkin A.S."/>
            <person name="Dimitrov G."/>
            <person name="Jiang L."/>
            <person name="Scanlan D."/>
            <person name="Kang K.H."/>
            <person name="Lewis M.R."/>
            <person name="Nelson K.E."/>
            <person name="Methe B.A."/>
            <person name="Wu M."/>
            <person name="Heidelberg J.F."/>
            <person name="Paulsen I.T."/>
            <person name="Fouts D.E."/>
            <person name="Ravel J."/>
            <person name="Tettelin H."/>
            <person name="Ren Q."/>
            <person name="Read T.D."/>
            <person name="DeBoy R.T."/>
            <person name="Seshadri R."/>
            <person name="Salzberg S.L."/>
            <person name="Jensen H.B."/>
            <person name="Birkeland N.K."/>
            <person name="Nelson W.C."/>
            <person name="Dodson R.J."/>
            <person name="Grindhaug S.H."/>
            <person name="Holt I.E."/>
            <person name="Eidhammer I."/>
            <person name="Jonasen I."/>
            <person name="Vanaken S."/>
            <person name="Utterback T.R."/>
            <person name="Feldblyum T.V."/>
            <person name="Fraser C.M."/>
            <person name="Lillehaug J.R."/>
            <person name="Eisen J.A."/>
        </authorList>
    </citation>
    <scope>NUCLEOTIDE SEQUENCE [LARGE SCALE GENOMIC DNA]</scope>
    <source>
        <strain evidence="3">ATCC 33009 / NCIMB 11132 / Bath</strain>
    </source>
</reference>
<sequence length="204" mass="22302">MRGIEADAGELHDRQGWPRRSGGGALRRRGHRGKDSVSAGLGQAGPARMPFAPDRQLPVQRGLVLLGKSLHRREHLPAFRDVGLHRAGQFHQPGALVFRERRAGFALQQGADGLEPLAVLRVQAAYFRRAQHVRQRGIEVLFLEGDVGAGRGVDALGGLARAGGISAPQALRKLVKAPPEHGVVLAECVEQVMLWWRLTVFHRI</sequence>
<dbReference type="AlphaFoldDB" id="Q605K0"/>
<dbReference type="STRING" id="243233.MCA2282"/>
<evidence type="ECO:0000313" key="3">
    <source>
        <dbReference type="Proteomes" id="UP000006821"/>
    </source>
</evidence>
<dbReference type="EMBL" id="AE017282">
    <property type="protein sequence ID" value="AAU91695.1"/>
    <property type="molecule type" value="Genomic_DNA"/>
</dbReference>
<feature type="region of interest" description="Disordered" evidence="1">
    <location>
        <begin position="1"/>
        <end position="53"/>
    </location>
</feature>
<dbReference type="KEGG" id="mca:MCA2282"/>
<dbReference type="Proteomes" id="UP000006821">
    <property type="component" value="Chromosome"/>
</dbReference>
<accession>Q605K0</accession>
<evidence type="ECO:0000313" key="2">
    <source>
        <dbReference type="EMBL" id="AAU91695.1"/>
    </source>
</evidence>
<proteinExistence type="predicted"/>
<organism evidence="2 3">
    <name type="scientific">Methylococcus capsulatus (strain ATCC 33009 / NCIMB 11132 / Bath)</name>
    <dbReference type="NCBI Taxonomy" id="243233"/>
    <lineage>
        <taxon>Bacteria</taxon>
        <taxon>Pseudomonadati</taxon>
        <taxon>Pseudomonadota</taxon>
        <taxon>Gammaproteobacteria</taxon>
        <taxon>Methylococcales</taxon>
        <taxon>Methylococcaceae</taxon>
        <taxon>Methylococcus</taxon>
    </lineage>
</organism>
<dbReference type="HOGENOM" id="CLU_1341968_0_0_6"/>
<gene>
    <name evidence="2" type="ordered locus">MCA2282</name>
</gene>